<reference evidence="2 3" key="1">
    <citation type="submission" date="2018-06" db="EMBL/GenBank/DDBJ databases">
        <authorList>
            <consortium name="Pathogen Informatics"/>
            <person name="Doyle S."/>
        </authorList>
    </citation>
    <scope>NUCLEOTIDE SEQUENCE [LARGE SCALE GENOMIC DNA]</scope>
    <source>
        <strain evidence="2 3">NCTC12961</strain>
    </source>
</reference>
<keyword evidence="1" id="KW-1133">Transmembrane helix</keyword>
<feature type="transmembrane region" description="Helical" evidence="1">
    <location>
        <begin position="6"/>
        <end position="24"/>
    </location>
</feature>
<protein>
    <submittedName>
        <fullName evidence="2">Lipopolysaccharide export system permease protein lptF</fullName>
    </submittedName>
</protein>
<evidence type="ECO:0000313" key="2">
    <source>
        <dbReference type="EMBL" id="SQI30658.1"/>
    </source>
</evidence>
<evidence type="ECO:0000313" key="3">
    <source>
        <dbReference type="Proteomes" id="UP000248897"/>
    </source>
</evidence>
<evidence type="ECO:0000256" key="1">
    <source>
        <dbReference type="SAM" id="Phobius"/>
    </source>
</evidence>
<dbReference type="EMBL" id="LS483469">
    <property type="protein sequence ID" value="SQI30658.1"/>
    <property type="molecule type" value="Genomic_DNA"/>
</dbReference>
<organism evidence="2 3">
    <name type="scientific">Serratia plymuthica</name>
    <dbReference type="NCBI Taxonomy" id="82996"/>
    <lineage>
        <taxon>Bacteria</taxon>
        <taxon>Pseudomonadati</taxon>
        <taxon>Pseudomonadota</taxon>
        <taxon>Gammaproteobacteria</taxon>
        <taxon>Enterobacterales</taxon>
        <taxon>Yersiniaceae</taxon>
        <taxon>Serratia</taxon>
    </lineage>
</organism>
<proteinExistence type="predicted"/>
<dbReference type="AlphaFoldDB" id="A0A2X4U625"/>
<dbReference type="Proteomes" id="UP000248897">
    <property type="component" value="Chromosome 1"/>
</dbReference>
<keyword evidence="1" id="KW-0472">Membrane</keyword>
<accession>A0A2X4U625</accession>
<name>A0A2X4U625_SERPL</name>
<keyword evidence="1" id="KW-0812">Transmembrane</keyword>
<gene>
    <name evidence="2" type="primary">lptF_2</name>
    <name evidence="2" type="ORF">NCTC12961_00583</name>
</gene>
<sequence>MIWLWVVNAAYFAIALALNLWDTVPMRKLRARLRGAA</sequence>